<proteinExistence type="predicted"/>
<evidence type="ECO:0000259" key="1">
    <source>
        <dbReference type="Pfam" id="PF01863"/>
    </source>
</evidence>
<dbReference type="PANTHER" id="PTHR30399">
    <property type="entry name" value="UNCHARACTERIZED PROTEIN YGJP"/>
    <property type="match status" value="1"/>
</dbReference>
<reference evidence="3" key="1">
    <citation type="journal article" date="2020" name="MBio">
        <title>Horizontal gene transfer to a defensive symbiont with a reduced genome amongst a multipartite beetle microbiome.</title>
        <authorList>
            <person name="Waterworth S.C."/>
            <person name="Florez L.V."/>
            <person name="Rees E.R."/>
            <person name="Hertweck C."/>
            <person name="Kaltenpoth M."/>
            <person name="Kwan J.C."/>
        </authorList>
    </citation>
    <scope>NUCLEOTIDE SEQUENCE [LARGE SCALE GENOMIC DNA]</scope>
</reference>
<dbReference type="Gene3D" id="3.30.2010.10">
    <property type="entry name" value="Metalloproteases ('zincins'), catalytic domain"/>
    <property type="match status" value="1"/>
</dbReference>
<dbReference type="Proteomes" id="UP000461670">
    <property type="component" value="Unassembled WGS sequence"/>
</dbReference>
<name>A0A7V8FLR7_9BURK</name>
<dbReference type="AlphaFoldDB" id="A0A7V8FLR7"/>
<evidence type="ECO:0000313" key="2">
    <source>
        <dbReference type="EMBL" id="KAF1019490.1"/>
    </source>
</evidence>
<sequence length="173" mass="19885">MNPIAAYPPDLQARAMRLLDDGRLGPWLLERYPQGAHQMRTDGALYDYVQALKSDHLRHAPPIQKVAYDNKMRVLEHALGMHTRQSRIQGNKLKAKRDIRIASLFRDVPEAFLRMIVVHELAHVKESDHGKAFYALCCHMAPDYHQLEFDLRLYLLHCSRHGALDWNAAPAAD</sequence>
<dbReference type="PANTHER" id="PTHR30399:SF1">
    <property type="entry name" value="UTP PYROPHOSPHATASE"/>
    <property type="match status" value="1"/>
</dbReference>
<gene>
    <name evidence="2" type="primary">ygjP</name>
    <name evidence="2" type="ORF">GAK30_03076</name>
</gene>
<dbReference type="EMBL" id="WNDQ01000054">
    <property type="protein sequence ID" value="KAF1019490.1"/>
    <property type="molecule type" value="Genomic_DNA"/>
</dbReference>
<dbReference type="Pfam" id="PF01863">
    <property type="entry name" value="YgjP-like"/>
    <property type="match status" value="1"/>
</dbReference>
<dbReference type="InterPro" id="IPR002725">
    <property type="entry name" value="YgjP-like_metallopeptidase"/>
</dbReference>
<evidence type="ECO:0000313" key="3">
    <source>
        <dbReference type="Proteomes" id="UP000461670"/>
    </source>
</evidence>
<dbReference type="InterPro" id="IPR053136">
    <property type="entry name" value="UTP_pyrophosphatase-like"/>
</dbReference>
<organism evidence="2 3">
    <name type="scientific">Paracidovorax wautersii</name>
    <dbReference type="NCBI Taxonomy" id="1177982"/>
    <lineage>
        <taxon>Bacteria</taxon>
        <taxon>Pseudomonadati</taxon>
        <taxon>Pseudomonadota</taxon>
        <taxon>Betaproteobacteria</taxon>
        <taxon>Burkholderiales</taxon>
        <taxon>Comamonadaceae</taxon>
        <taxon>Paracidovorax</taxon>
    </lineage>
</organism>
<protein>
    <submittedName>
        <fullName evidence="2">UTP pyrophosphatase</fullName>
    </submittedName>
</protein>
<feature type="domain" description="YgjP-like metallopeptidase" evidence="1">
    <location>
        <begin position="94"/>
        <end position="151"/>
    </location>
</feature>
<comment type="caution">
    <text evidence="2">The sequence shown here is derived from an EMBL/GenBank/DDBJ whole genome shotgun (WGS) entry which is preliminary data.</text>
</comment>
<accession>A0A7V8FLR7</accession>